<evidence type="ECO:0000313" key="7">
    <source>
        <dbReference type="Proteomes" id="UP000007151"/>
    </source>
</evidence>
<feature type="repeat" description="WD" evidence="5">
    <location>
        <begin position="174"/>
        <end position="215"/>
    </location>
</feature>
<keyword evidence="2" id="KW-0677">Repeat</keyword>
<dbReference type="AlphaFoldDB" id="A0A212F987"/>
<dbReference type="PANTHER" id="PTHR19857">
    <property type="entry name" value="MITOCHONDRIAL DIVISION PROTEIN 1-RELATED"/>
    <property type="match status" value="1"/>
</dbReference>
<evidence type="ECO:0000256" key="1">
    <source>
        <dbReference type="ARBA" id="ARBA00022574"/>
    </source>
</evidence>
<dbReference type="PROSITE" id="PS50082">
    <property type="entry name" value="WD_REPEATS_2"/>
    <property type="match status" value="2"/>
</dbReference>
<evidence type="ECO:0000313" key="6">
    <source>
        <dbReference type="EMBL" id="OWR50288.1"/>
    </source>
</evidence>
<dbReference type="EMBL" id="AGBW02009627">
    <property type="protein sequence ID" value="OWR50288.1"/>
    <property type="molecule type" value="Genomic_DNA"/>
</dbReference>
<dbReference type="Gene3D" id="2.130.10.10">
    <property type="entry name" value="YVTN repeat-like/Quinoprotein amine dehydrogenase"/>
    <property type="match status" value="2"/>
</dbReference>
<evidence type="ECO:0000256" key="2">
    <source>
        <dbReference type="ARBA" id="ARBA00022737"/>
    </source>
</evidence>
<dbReference type="PROSITE" id="PS00678">
    <property type="entry name" value="WD_REPEATS_1"/>
    <property type="match status" value="1"/>
</dbReference>
<dbReference type="eggNOG" id="KOG0266">
    <property type="taxonomic scope" value="Eukaryota"/>
</dbReference>
<dbReference type="InterPro" id="IPR051179">
    <property type="entry name" value="WD_repeat_multifunction"/>
</dbReference>
<dbReference type="KEGG" id="dpl:KGM_215646"/>
<evidence type="ECO:0000256" key="4">
    <source>
        <dbReference type="ARBA" id="ARBA00038321"/>
    </source>
</evidence>
<dbReference type="Pfam" id="PF00400">
    <property type="entry name" value="WD40"/>
    <property type="match status" value="2"/>
</dbReference>
<accession>A0A212F987</accession>
<dbReference type="InterPro" id="IPR001680">
    <property type="entry name" value="WD40_rpt"/>
</dbReference>
<sequence>MMSKLYPVINIQCDWHDALRLPKSEAWISAKYLNTNSIHEKITTAINQSDGKVKINVPESYQLILKNNLTLLLRHNDSGLKVAFVACTKAHDVHKKSILSVSTADSALVVSSCEQDKLLVWDSRTNEQLLDLKGHGGPVYKCRFFPSGIVVLSAGADGSCRIWSAESGINPVTLKGHKMAIMDVSIVDKGRNVISVSKDGLAKLWDVGESNCLDNIIEAPGPINCCAVTSTADEVDVENEREVATGNKLLVVGCENGSVICAHVGKRQELYRIQMEAACNACDIVDKTVILGASDGKVIFLSVLDGAIVKEIHESASPVLSIKTLSDDLFVVGRQDGNCSVMSILEAHNNLRVQLTGSDCDGIRDIAFNGKWVFVGCRDTYIRKYDFNQINVHFK</sequence>
<dbReference type="SMART" id="SM00320">
    <property type="entry name" value="WD40"/>
    <property type="match status" value="6"/>
</dbReference>
<feature type="repeat" description="WD" evidence="5">
    <location>
        <begin position="132"/>
        <end position="173"/>
    </location>
</feature>
<evidence type="ECO:0000256" key="3">
    <source>
        <dbReference type="ARBA" id="ARBA00022942"/>
    </source>
</evidence>
<dbReference type="GO" id="GO:0000502">
    <property type="term" value="C:proteasome complex"/>
    <property type="evidence" value="ECO:0007669"/>
    <property type="project" value="UniProtKB-KW"/>
</dbReference>
<keyword evidence="1 5" id="KW-0853">WD repeat</keyword>
<keyword evidence="3" id="KW-0647">Proteasome</keyword>
<organism evidence="6 7">
    <name type="scientific">Danaus plexippus plexippus</name>
    <dbReference type="NCBI Taxonomy" id="278856"/>
    <lineage>
        <taxon>Eukaryota</taxon>
        <taxon>Metazoa</taxon>
        <taxon>Ecdysozoa</taxon>
        <taxon>Arthropoda</taxon>
        <taxon>Hexapoda</taxon>
        <taxon>Insecta</taxon>
        <taxon>Pterygota</taxon>
        <taxon>Neoptera</taxon>
        <taxon>Endopterygota</taxon>
        <taxon>Lepidoptera</taxon>
        <taxon>Glossata</taxon>
        <taxon>Ditrysia</taxon>
        <taxon>Papilionoidea</taxon>
        <taxon>Nymphalidae</taxon>
        <taxon>Danainae</taxon>
        <taxon>Danaini</taxon>
        <taxon>Danaina</taxon>
        <taxon>Danaus</taxon>
        <taxon>Danaus</taxon>
    </lineage>
</organism>
<evidence type="ECO:0000256" key="5">
    <source>
        <dbReference type="PROSITE-ProRule" id="PRU00221"/>
    </source>
</evidence>
<gene>
    <name evidence="6" type="ORF">KGM_215646</name>
</gene>
<proteinExistence type="inferred from homology"/>
<dbReference type="InterPro" id="IPR019775">
    <property type="entry name" value="WD40_repeat_CS"/>
</dbReference>
<name>A0A212F987_DANPL</name>
<dbReference type="SUPFAM" id="SSF50978">
    <property type="entry name" value="WD40 repeat-like"/>
    <property type="match status" value="1"/>
</dbReference>
<dbReference type="PROSITE" id="PS50294">
    <property type="entry name" value="WD_REPEATS_REGION"/>
    <property type="match status" value="2"/>
</dbReference>
<keyword evidence="7" id="KW-1185">Reference proteome</keyword>
<reference evidence="6 7" key="1">
    <citation type="journal article" date="2011" name="Cell">
        <title>The monarch butterfly genome yields insights into long-distance migration.</title>
        <authorList>
            <person name="Zhan S."/>
            <person name="Merlin C."/>
            <person name="Boore J.L."/>
            <person name="Reppert S.M."/>
        </authorList>
    </citation>
    <scope>NUCLEOTIDE SEQUENCE [LARGE SCALE GENOMIC DNA]</scope>
    <source>
        <strain evidence="6">F-2</strain>
    </source>
</reference>
<dbReference type="STRING" id="278856.A0A212F987"/>
<dbReference type="InterPro" id="IPR036322">
    <property type="entry name" value="WD40_repeat_dom_sf"/>
</dbReference>
<comment type="similarity">
    <text evidence="4">Belongs to the WD repeat PAAF1/RPN14 family.</text>
</comment>
<dbReference type="InterPro" id="IPR015943">
    <property type="entry name" value="WD40/YVTN_repeat-like_dom_sf"/>
</dbReference>
<dbReference type="PANTHER" id="PTHR19857:SF19">
    <property type="entry name" value="26S PROTEASOME REGULATORY SUBUNIT RPN14"/>
    <property type="match status" value="1"/>
</dbReference>
<comment type="caution">
    <text evidence="6">The sequence shown here is derived from an EMBL/GenBank/DDBJ whole genome shotgun (WGS) entry which is preliminary data.</text>
</comment>
<dbReference type="Proteomes" id="UP000007151">
    <property type="component" value="Unassembled WGS sequence"/>
</dbReference>
<dbReference type="InParanoid" id="A0A212F987"/>
<protein>
    <submittedName>
        <fullName evidence="6">WD-repeat protein</fullName>
    </submittedName>
</protein>